<keyword evidence="2" id="KW-0677">Repeat</keyword>
<dbReference type="SUPFAM" id="SSF117281">
    <property type="entry name" value="Kelch motif"/>
    <property type="match status" value="1"/>
</dbReference>
<dbReference type="InterPro" id="IPR015915">
    <property type="entry name" value="Kelch-typ_b-propeller"/>
</dbReference>
<dbReference type="InterPro" id="IPR026444">
    <property type="entry name" value="Secre_tail"/>
</dbReference>
<keyword evidence="1" id="KW-0880">Kelch repeat</keyword>
<dbReference type="Gene3D" id="2.60.40.10">
    <property type="entry name" value="Immunoglobulins"/>
    <property type="match status" value="1"/>
</dbReference>
<reference evidence="4" key="1">
    <citation type="journal article" date="2020" name="mSystems">
        <title>Genome- and Community-Level Interaction Insights into Carbon Utilization and Element Cycling Functions of Hydrothermarchaeota in Hydrothermal Sediment.</title>
        <authorList>
            <person name="Zhou Z."/>
            <person name="Liu Y."/>
            <person name="Xu W."/>
            <person name="Pan J."/>
            <person name="Luo Z.H."/>
            <person name="Li M."/>
        </authorList>
    </citation>
    <scope>NUCLEOTIDE SEQUENCE [LARGE SCALE GENOMIC DNA]</scope>
    <source>
        <strain evidence="4">SpSt-906</strain>
    </source>
</reference>
<protein>
    <submittedName>
        <fullName evidence="4">T9SS type A sorting domain-containing protein</fullName>
    </submittedName>
</protein>
<dbReference type="EMBL" id="DTMQ01000037">
    <property type="protein sequence ID" value="HGE99496.1"/>
    <property type="molecule type" value="Genomic_DNA"/>
</dbReference>
<dbReference type="Pfam" id="PF18962">
    <property type="entry name" value="Por_Secre_tail"/>
    <property type="match status" value="1"/>
</dbReference>
<dbReference type="Gene3D" id="2.120.10.80">
    <property type="entry name" value="Kelch-type beta propeller"/>
    <property type="match status" value="1"/>
</dbReference>
<name>A0A7C3YT62_UNCW3</name>
<feature type="domain" description="Secretion system C-terminal sorting" evidence="3">
    <location>
        <begin position="1105"/>
        <end position="1172"/>
    </location>
</feature>
<accession>A0A7C3YT62</accession>
<dbReference type="PANTHER" id="PTHR24412:SF441">
    <property type="entry name" value="KELCH-LIKE PROTEIN 28"/>
    <property type="match status" value="1"/>
</dbReference>
<dbReference type="AlphaFoldDB" id="A0A7C3YT62"/>
<evidence type="ECO:0000256" key="1">
    <source>
        <dbReference type="ARBA" id="ARBA00022441"/>
    </source>
</evidence>
<dbReference type="InterPro" id="IPR013783">
    <property type="entry name" value="Ig-like_fold"/>
</dbReference>
<evidence type="ECO:0000259" key="3">
    <source>
        <dbReference type="Pfam" id="PF18962"/>
    </source>
</evidence>
<sequence length="1174" mass="131319">MEEMMKRILISFLCSLSFLFADLNPGYLPKGTEIVSLRTANARHYSNGDGTIRAVILAREPSSGENEDAIDTLVSGYTGYSELMYAFGSLYTAVKHYHDYIYCGYYGDYYPDVYIWERGWVEWDISSIPNFAVINNLTLRHYCSSITGTVYKVQFYQMTNRPSTVPPTQSGAVLLYNDAGDGNFYGKDTPPGNGWRTITLNSSAQTDFQNRLNDDWFAIGYCGYGPGTYNTWEIEFHGDPHSYPPRLIVDYSLPYDVGVTKIISPTGTIDSVAEIVPACSVYNFGTNTVSYSVRMKIGSFYDATTSVETHTPGSLRYVSFPTYSSWPRGTHSLSCSTQLTTDMNRANDKKTGSFSVRVRDVGVVSIVLPQEVDSGTSLTPACTVYNFGTTTEGPYFVRMKIGDFYNQTANVNSHNPGEKVSLTFPSFSNWPRGNHSVSCSTELSSDFNPTNDKVNSSLMVHVSDVGVTKIIAPTGIVDSGDSIIPACSVYNYGNREENYSVRMRIGSFYNQTASVSGHSPGTSLYLTFPGWTAQEVGTFPVSCSTELGRDLRGENDKKTDSVIVRRQVKDVGVDSIIRPYVYESQGPLRPKALVKNYGETEESCWVYFRINIHLGALVYSDSQFISLLPDSTREVEFREWQATGPLLYLARCSTALEGDIQPENDKKERIFLVEALVSDVGVLEIKRPRGEISPGPIRPEARIYNYGRYPESFFAYFRIISEEGEVYYDSSYVSELYPGSYQDVLFDEWNAEIGNYTAECSTALSTDQNHLNDKMSVSFRVRIPSAGWILVGNVPLSPDNKKIKSGGGVTECGGNIYILKGNNTRSLYRYLPNSSSAVFEDSVPIGSGKKVKKGSGIVSDGERYIYIFKGSNTKEFFRYDTRRETTWKELAPVLGDKGLKGGTGVCYLSGCIYLLKGSNTTEFYRYHTGENRWEQLQSPPRNKGFKDGSSLVAFNDKVYLLGDNYNNFYRYSPDANSWDTLKPLPLYHPQVRKKKKVKEGAAMAVKDGKIFAFKGGNTSEFWVYNPEEDSWSGLDTIPKFPDGKRVKGGGSLIALGEEIWALKGNNTTSIWKYIGEKMPFSTFSINKETMDLIRNDWKNSLRITPNPTKGLTTVCSKDKGKIMTLRVYNTLGELVYWAKSNKGIFTVKKLPKGVYFVRISAPGDERKEKLVILK</sequence>
<proteinExistence type="predicted"/>
<dbReference type="NCBIfam" id="TIGR04183">
    <property type="entry name" value="Por_Secre_tail"/>
    <property type="match status" value="1"/>
</dbReference>
<dbReference type="PANTHER" id="PTHR24412">
    <property type="entry name" value="KELCH PROTEIN"/>
    <property type="match status" value="1"/>
</dbReference>
<organism evidence="4">
    <name type="scientific">candidate division WOR-3 bacterium</name>
    <dbReference type="NCBI Taxonomy" id="2052148"/>
    <lineage>
        <taxon>Bacteria</taxon>
        <taxon>Bacteria division WOR-3</taxon>
    </lineage>
</organism>
<evidence type="ECO:0000256" key="2">
    <source>
        <dbReference type="ARBA" id="ARBA00022737"/>
    </source>
</evidence>
<gene>
    <name evidence="4" type="ORF">ENX07_05440</name>
</gene>
<evidence type="ECO:0000313" key="4">
    <source>
        <dbReference type="EMBL" id="HGE99496.1"/>
    </source>
</evidence>
<comment type="caution">
    <text evidence="4">The sequence shown here is derived from an EMBL/GenBank/DDBJ whole genome shotgun (WGS) entry which is preliminary data.</text>
</comment>